<dbReference type="GO" id="GO:0016787">
    <property type="term" value="F:hydrolase activity"/>
    <property type="evidence" value="ECO:0007669"/>
    <property type="project" value="UniProtKB-KW"/>
</dbReference>
<organism evidence="2 3">
    <name type="scientific">Halopenitus persicus</name>
    <dbReference type="NCBI Taxonomy" id="1048396"/>
    <lineage>
        <taxon>Archaea</taxon>
        <taxon>Methanobacteriati</taxon>
        <taxon>Methanobacteriota</taxon>
        <taxon>Stenosarchaea group</taxon>
        <taxon>Halobacteria</taxon>
        <taxon>Halobacteriales</taxon>
        <taxon>Haloferacaceae</taxon>
        <taxon>Halopenitus</taxon>
    </lineage>
</organism>
<dbReference type="PANTHER" id="PTHR35336">
    <property type="entry name" value="ADENOSYLCOBINAMIDE AMIDOHYDROLASE"/>
    <property type="match status" value="1"/>
</dbReference>
<dbReference type="PANTHER" id="PTHR35336:SF5">
    <property type="entry name" value="ADENOSYLCOBINAMIDE AMIDOHYDROLASE"/>
    <property type="match status" value="1"/>
</dbReference>
<evidence type="ECO:0000313" key="2">
    <source>
        <dbReference type="EMBL" id="SDX99357.1"/>
    </source>
</evidence>
<reference evidence="3" key="1">
    <citation type="submission" date="2016-10" db="EMBL/GenBank/DDBJ databases">
        <authorList>
            <person name="Varghese N."/>
            <person name="Submissions S."/>
        </authorList>
    </citation>
    <scope>NUCLEOTIDE SEQUENCE [LARGE SCALE GENOMIC DNA]</scope>
    <source>
        <strain evidence="3">DC30,IBRC 10041,KCTC 4046</strain>
    </source>
</reference>
<sequence>MSDRRPDPPRPAVGSRSDPVFEATVSDGVCRLLRPGTRFLSTGFEGGRRVADAAYNVTVPEGFDARDLRAYVAGRLDRAGFDGSVGPDAAPALLTGVDQTHARIARRGPVAVLATAGLSNPAALPVERVGGDTIDPHPDESDGFARTTAGDQHHAGTVNLVAGTTRSLADGALANLLTVVAEAKAATLLALTGFPGTTSDAVVVADDPDGELATFSGSATPVGRATRVCVRDAIAASLRSRYGDESGELTGSEASTGTEDGIPTAVADAEHGVVTDGRATVTSIPEADGDRPL</sequence>
<dbReference type="RefSeq" id="WP_039400080.1">
    <property type="nucleotide sequence ID" value="NZ_FNPC01000002.1"/>
</dbReference>
<feature type="region of interest" description="Disordered" evidence="1">
    <location>
        <begin position="241"/>
        <end position="293"/>
    </location>
</feature>
<dbReference type="GeneID" id="43838923"/>
<evidence type="ECO:0000256" key="1">
    <source>
        <dbReference type="SAM" id="MobiDB-lite"/>
    </source>
</evidence>
<dbReference type="InterPro" id="IPR002808">
    <property type="entry name" value="AdoCbi_amidolase"/>
</dbReference>
<protein>
    <submittedName>
        <fullName evidence="2">Adenosylcobinamide hydrolase</fullName>
    </submittedName>
</protein>
<dbReference type="OrthoDB" id="157452at2157"/>
<name>A0A1H3G8J0_9EURY</name>
<keyword evidence="2" id="KW-0378">Hydrolase</keyword>
<keyword evidence="3" id="KW-1185">Reference proteome</keyword>
<accession>A0A1H3G8J0</accession>
<dbReference type="InterPro" id="IPR052209">
    <property type="entry name" value="CbiZ"/>
</dbReference>
<dbReference type="AlphaFoldDB" id="A0A1H3G8J0"/>
<proteinExistence type="predicted"/>
<dbReference type="Pfam" id="PF01955">
    <property type="entry name" value="CbiZ"/>
    <property type="match status" value="1"/>
</dbReference>
<dbReference type="Proteomes" id="UP000199079">
    <property type="component" value="Unassembled WGS sequence"/>
</dbReference>
<gene>
    <name evidence="2" type="ORF">SAMN05216564_102371</name>
</gene>
<evidence type="ECO:0000313" key="3">
    <source>
        <dbReference type="Proteomes" id="UP000199079"/>
    </source>
</evidence>
<dbReference type="EMBL" id="FNPC01000002">
    <property type="protein sequence ID" value="SDX99357.1"/>
    <property type="molecule type" value="Genomic_DNA"/>
</dbReference>